<dbReference type="PANTHER" id="PTHR30121:SF12">
    <property type="entry name" value="TYPE IV SECRETION SYSTEM PROTEIN CAGE"/>
    <property type="match status" value="1"/>
</dbReference>
<dbReference type="SUPFAM" id="SSF52540">
    <property type="entry name" value="P-loop containing nucleoside triphosphate hydrolases"/>
    <property type="match status" value="1"/>
</dbReference>
<dbReference type="InterPro" id="IPR027417">
    <property type="entry name" value="P-loop_NTPase"/>
</dbReference>
<dbReference type="OrthoDB" id="9816422at2"/>
<feature type="domain" description="TraG P-loop" evidence="7">
    <location>
        <begin position="445"/>
        <end position="702"/>
    </location>
</feature>
<evidence type="ECO:0000256" key="2">
    <source>
        <dbReference type="ARBA" id="ARBA00022741"/>
    </source>
</evidence>
<gene>
    <name evidence="8" type="ORF">FIV46_09210</name>
</gene>
<accession>A0A501PIC0</accession>
<protein>
    <recommendedName>
        <fullName evidence="5">Type IV secretion system protein virB4</fullName>
    </recommendedName>
</protein>
<dbReference type="NCBIfam" id="TIGR00929">
    <property type="entry name" value="VirB4_CagE"/>
    <property type="match status" value="1"/>
</dbReference>
<dbReference type="InterPro" id="IPR018145">
    <property type="entry name" value="CagE_TrbE_VirB_cntrl_dom"/>
</dbReference>
<dbReference type="Gene3D" id="3.40.50.300">
    <property type="entry name" value="P-loop containing nucleotide triphosphate hydrolases"/>
    <property type="match status" value="2"/>
</dbReference>
<dbReference type="PANTHER" id="PTHR30121">
    <property type="entry name" value="UNCHARACTERIZED PROTEIN YJGR-RELATED"/>
    <property type="match status" value="1"/>
</dbReference>
<dbReference type="InterPro" id="IPR043964">
    <property type="entry name" value="P-loop_TraG"/>
</dbReference>
<feature type="domain" description="CagE TrbE VirB component of type IV transporter system central" evidence="6">
    <location>
        <begin position="180"/>
        <end position="388"/>
    </location>
</feature>
<proteinExistence type="inferred from homology"/>
<dbReference type="Pfam" id="PF03135">
    <property type="entry name" value="CagE_TrbE_VirB"/>
    <property type="match status" value="1"/>
</dbReference>
<evidence type="ECO:0000259" key="7">
    <source>
        <dbReference type="Pfam" id="PF19044"/>
    </source>
</evidence>
<dbReference type="GO" id="GO:0005524">
    <property type="term" value="F:ATP binding"/>
    <property type="evidence" value="ECO:0007669"/>
    <property type="project" value="UniProtKB-KW"/>
</dbReference>
<comment type="similarity">
    <text evidence="1">Belongs to the TrbE/VirB4 family.</text>
</comment>
<organism evidence="8 9">
    <name type="scientific">Emcibacter nanhaiensis</name>
    <dbReference type="NCBI Taxonomy" id="1505037"/>
    <lineage>
        <taxon>Bacteria</taxon>
        <taxon>Pseudomonadati</taxon>
        <taxon>Pseudomonadota</taxon>
        <taxon>Alphaproteobacteria</taxon>
        <taxon>Emcibacterales</taxon>
        <taxon>Emcibacteraceae</taxon>
        <taxon>Emcibacter</taxon>
    </lineage>
</organism>
<comment type="caution">
    <text evidence="8">The sequence shown here is derived from an EMBL/GenBank/DDBJ whole genome shotgun (WGS) entry which is preliminary data.</text>
</comment>
<sequence>MRIEELKGFSKWIDKEQHAGERLPYARLLNDSTILLRNGSLMQCLHVAGYPFETADEQSLEQRKSVREMILRAGADSHLVIYHHLIRRRIRAVVGGRFEDPVCDYVNNRWQNALDSRDMFVNELYITILHRPREGKIGLIDRITRQRQNREERRLADLKRLEAATASLLSGLESFHPRLLESYDTPTGLFSEPLELLAALYNGDMRPVLIPEQLTDKKDLGDYLPVKRISFGLDTIERCGASSADRSFSALFGFKEYPPYTSPGLLDSLLRLPHEIILSESFSHVDRQIALERISLALRRLKASDDDGYSLRSSLAEAKDAASAGKTGFGEHHLSVLVNAPSLPALDQAAADVASVLADTGSIAVREDLNLEAGFWGQFPGNRDYVTRKSLVSVSNFADLASLHCVPTGQPEGHHWGDAVTIFETSASTPRFFSLHKGDLGHFSVIGPTGSGKTVVLNFLLAQAQKFKPRTVFFDKDRGAEIFLRAIGGNYASLSPGRPTGFNPLQIADTPAGRAFLQAFITCLVADPAGKLTTEEEARLGAALDANFEQPPAYRRLRYFQELLGGSQAPTDDDMIARLAPWHSEGEYAWVFDNATDSLDFTRQVTAFDMTELLDEATLCTPAMMYMFYRLNETLDGTPTMIMIDEGWKLLDNPFFSARLRDWMKTFRKRNAIVGFGTQSARDALESSLSRTITEQVATQIFMPNARALESDYCAGFGLGRHEYDLIRALPPESHAFLVKQGNESSIVRLNLAGLPDLLRLFSGNEASLRQLDRLRVDVGDAPENWWPELIGTPWPGDNLWTEVAE</sequence>
<evidence type="ECO:0000313" key="8">
    <source>
        <dbReference type="EMBL" id="TPD60220.1"/>
    </source>
</evidence>
<evidence type="ECO:0000259" key="6">
    <source>
        <dbReference type="Pfam" id="PF03135"/>
    </source>
</evidence>
<evidence type="ECO:0000256" key="5">
    <source>
        <dbReference type="ARBA" id="ARBA00023635"/>
    </source>
</evidence>
<name>A0A501PIC0_9PROT</name>
<dbReference type="InterPro" id="IPR004346">
    <property type="entry name" value="CagE_TrbE_VirB"/>
</dbReference>
<dbReference type="EMBL" id="VFIY01000008">
    <property type="protein sequence ID" value="TPD60220.1"/>
    <property type="molecule type" value="Genomic_DNA"/>
</dbReference>
<evidence type="ECO:0000313" key="9">
    <source>
        <dbReference type="Proteomes" id="UP000319148"/>
    </source>
</evidence>
<dbReference type="InterPro" id="IPR051162">
    <property type="entry name" value="T4SS_component"/>
</dbReference>
<evidence type="ECO:0000256" key="3">
    <source>
        <dbReference type="ARBA" id="ARBA00022840"/>
    </source>
</evidence>
<keyword evidence="3" id="KW-0067">ATP-binding</keyword>
<evidence type="ECO:0000256" key="4">
    <source>
        <dbReference type="ARBA" id="ARBA00023026"/>
    </source>
</evidence>
<dbReference type="Pfam" id="PF19044">
    <property type="entry name" value="P-loop_TraG"/>
    <property type="match status" value="1"/>
</dbReference>
<evidence type="ECO:0000256" key="1">
    <source>
        <dbReference type="ARBA" id="ARBA00006512"/>
    </source>
</evidence>
<dbReference type="AlphaFoldDB" id="A0A501PIC0"/>
<dbReference type="Proteomes" id="UP000319148">
    <property type="component" value="Unassembled WGS sequence"/>
</dbReference>
<keyword evidence="2" id="KW-0547">Nucleotide-binding</keyword>
<keyword evidence="4" id="KW-0843">Virulence</keyword>
<reference evidence="9" key="1">
    <citation type="submission" date="2019-06" db="EMBL/GenBank/DDBJ databases">
        <title>The complete genome of Emcibacter congregatus ZYLT.</title>
        <authorList>
            <person name="Zhao Z."/>
        </authorList>
    </citation>
    <scope>NUCLEOTIDE SEQUENCE [LARGE SCALE GENOMIC DNA]</scope>
    <source>
        <strain evidence="9">MCCC 1A06723</strain>
    </source>
</reference>
<keyword evidence="9" id="KW-1185">Reference proteome</keyword>